<evidence type="ECO:0000313" key="1">
    <source>
        <dbReference type="EMBL" id="KAF4653141.1"/>
    </source>
</evidence>
<name>A0A7J6L2Z5_PERCH</name>
<dbReference type="PANTHER" id="PTHR38130">
    <property type="entry name" value="EF-HAND DOMAIN-CONTAINING PROTEIN"/>
    <property type="match status" value="1"/>
</dbReference>
<accession>A0A7J6L2Z5</accession>
<reference evidence="1 2" key="1">
    <citation type="submission" date="2020-04" db="EMBL/GenBank/DDBJ databases">
        <title>Perkinsus chesapeaki whole genome sequence.</title>
        <authorList>
            <person name="Bogema D.R."/>
        </authorList>
    </citation>
    <scope>NUCLEOTIDE SEQUENCE [LARGE SCALE GENOMIC DNA]</scope>
    <source>
        <strain evidence="1">ATCC PRA-425</strain>
    </source>
</reference>
<dbReference type="PANTHER" id="PTHR38130:SF1">
    <property type="entry name" value="EF-HAND DOMAIN-CONTAINING PROTEIN"/>
    <property type="match status" value="1"/>
</dbReference>
<organism evidence="1 2">
    <name type="scientific">Perkinsus chesapeaki</name>
    <name type="common">Clam parasite</name>
    <name type="synonym">Perkinsus andrewsi</name>
    <dbReference type="NCBI Taxonomy" id="330153"/>
    <lineage>
        <taxon>Eukaryota</taxon>
        <taxon>Sar</taxon>
        <taxon>Alveolata</taxon>
        <taxon>Perkinsozoa</taxon>
        <taxon>Perkinsea</taxon>
        <taxon>Perkinsida</taxon>
        <taxon>Perkinsidae</taxon>
        <taxon>Perkinsus</taxon>
    </lineage>
</organism>
<dbReference type="Proteomes" id="UP000591131">
    <property type="component" value="Unassembled WGS sequence"/>
</dbReference>
<sequence>MVMFRDESLPFAKREDTMSLDTIKPKDVPRGRILYVKDIDASLTTSDIDKCKPCYYWLDYLHKPEFSLTFKTNRVLDPLNPIYKLPSWEAVPVGAPRFNGRVTNDIRDIEHSNPKRLIPDRNYVRDPNDVSDIEYARSKSVQDQLNDLRKRGALRDPRSVDLSLYAKDINAGPLDGRLPAMRGTDPLEPTYVIPTEPVLGRRRLPPATSLNHIWAEEVGKVEEPKMEPTTIGEVPLSRPRKLQWDNSEPFFSLLKEDIAGASSQRHVGCIPFNIYQQSSEDRPDLHNTADIPGAQVNSLKKGIVTRRKLDPQNPKYTFLDGSKGVVPRRVSVNSYGILGHEAARPATEVLAEAERGFPSTVKKVQHGGNVQVPELTVPSMRKLPTSMVKECRPTNAKSPAPSIAGNVSTSRLSIVTASTPGMTPVQRLDQFITPRPTARSSPPPV</sequence>
<keyword evidence="2" id="KW-1185">Reference proteome</keyword>
<dbReference type="EMBL" id="JAAPAO010000848">
    <property type="protein sequence ID" value="KAF4653141.1"/>
    <property type="molecule type" value="Genomic_DNA"/>
</dbReference>
<dbReference type="AlphaFoldDB" id="A0A7J6L2Z5"/>
<proteinExistence type="predicted"/>
<gene>
    <name evidence="1" type="ORF">FOL47_010671</name>
</gene>
<evidence type="ECO:0000313" key="2">
    <source>
        <dbReference type="Proteomes" id="UP000591131"/>
    </source>
</evidence>
<comment type="caution">
    <text evidence="1">The sequence shown here is derived from an EMBL/GenBank/DDBJ whole genome shotgun (WGS) entry which is preliminary data.</text>
</comment>
<protein>
    <submittedName>
        <fullName evidence="1">Uncharacterized protein</fullName>
    </submittedName>
</protein>
<dbReference type="OrthoDB" id="434147at2759"/>